<feature type="compositionally biased region" description="Polar residues" evidence="1">
    <location>
        <begin position="17"/>
        <end position="34"/>
    </location>
</feature>
<evidence type="ECO:0000313" key="4">
    <source>
        <dbReference type="Proteomes" id="UP000812287"/>
    </source>
</evidence>
<evidence type="ECO:0000256" key="1">
    <source>
        <dbReference type="SAM" id="MobiDB-lite"/>
    </source>
</evidence>
<dbReference type="RefSeq" id="XP_043035155.1">
    <property type="nucleotide sequence ID" value="XM_043181096.1"/>
</dbReference>
<feature type="compositionally biased region" description="Basic and acidic residues" evidence="1">
    <location>
        <begin position="164"/>
        <end position="174"/>
    </location>
</feature>
<feature type="transmembrane region" description="Helical" evidence="2">
    <location>
        <begin position="419"/>
        <end position="437"/>
    </location>
</feature>
<feature type="transmembrane region" description="Helical" evidence="2">
    <location>
        <begin position="545"/>
        <end position="569"/>
    </location>
</feature>
<feature type="transmembrane region" description="Helical" evidence="2">
    <location>
        <begin position="493"/>
        <end position="525"/>
    </location>
</feature>
<keyword evidence="4" id="KW-1185">Reference proteome</keyword>
<accession>A0A9P7VJG7</accession>
<feature type="compositionally biased region" description="Low complexity" evidence="1">
    <location>
        <begin position="76"/>
        <end position="90"/>
    </location>
</feature>
<dbReference type="AlphaFoldDB" id="A0A9P7VJG7"/>
<feature type="compositionally biased region" description="Polar residues" evidence="1">
    <location>
        <begin position="135"/>
        <end position="144"/>
    </location>
</feature>
<gene>
    <name evidence="3" type="ORF">BT62DRAFT_478202</name>
</gene>
<keyword evidence="2" id="KW-0812">Transmembrane</keyword>
<feature type="compositionally biased region" description="Polar residues" evidence="1">
    <location>
        <begin position="64"/>
        <end position="75"/>
    </location>
</feature>
<dbReference type="GeneID" id="66103392"/>
<dbReference type="OrthoDB" id="3062801at2759"/>
<feature type="transmembrane region" description="Helical" evidence="2">
    <location>
        <begin position="449"/>
        <end position="472"/>
    </location>
</feature>
<dbReference type="Proteomes" id="UP000812287">
    <property type="component" value="Unassembled WGS sequence"/>
</dbReference>
<organism evidence="3 4">
    <name type="scientific">Guyanagaster necrorhizus</name>
    <dbReference type="NCBI Taxonomy" id="856835"/>
    <lineage>
        <taxon>Eukaryota</taxon>
        <taxon>Fungi</taxon>
        <taxon>Dikarya</taxon>
        <taxon>Basidiomycota</taxon>
        <taxon>Agaricomycotina</taxon>
        <taxon>Agaricomycetes</taxon>
        <taxon>Agaricomycetidae</taxon>
        <taxon>Agaricales</taxon>
        <taxon>Marasmiineae</taxon>
        <taxon>Physalacriaceae</taxon>
        <taxon>Guyanagaster</taxon>
    </lineage>
</organism>
<keyword evidence="2" id="KW-1133">Transmembrane helix</keyword>
<feature type="region of interest" description="Disordered" evidence="1">
    <location>
        <begin position="583"/>
        <end position="628"/>
    </location>
</feature>
<evidence type="ECO:0000313" key="3">
    <source>
        <dbReference type="EMBL" id="KAG7441655.1"/>
    </source>
</evidence>
<name>A0A9P7VJG7_9AGAR</name>
<feature type="region of interest" description="Disordered" evidence="1">
    <location>
        <begin position="1"/>
        <end position="225"/>
    </location>
</feature>
<dbReference type="EMBL" id="MU250558">
    <property type="protein sequence ID" value="KAG7441655.1"/>
    <property type="molecule type" value="Genomic_DNA"/>
</dbReference>
<feature type="compositionally biased region" description="Basic and acidic residues" evidence="1">
    <location>
        <begin position="589"/>
        <end position="603"/>
    </location>
</feature>
<proteinExistence type="predicted"/>
<protein>
    <submittedName>
        <fullName evidence="3">Uncharacterized protein</fullName>
    </submittedName>
</protein>
<feature type="compositionally biased region" description="Polar residues" evidence="1">
    <location>
        <begin position="97"/>
        <end position="107"/>
    </location>
</feature>
<feature type="compositionally biased region" description="Basic and acidic residues" evidence="1">
    <location>
        <begin position="204"/>
        <end position="215"/>
    </location>
</feature>
<evidence type="ECO:0000256" key="2">
    <source>
        <dbReference type="SAM" id="Phobius"/>
    </source>
</evidence>
<comment type="caution">
    <text evidence="3">The sequence shown here is derived from an EMBL/GenBank/DDBJ whole genome shotgun (WGS) entry which is preliminary data.</text>
</comment>
<keyword evidence="2" id="KW-0472">Membrane</keyword>
<reference evidence="3" key="1">
    <citation type="submission" date="2020-11" db="EMBL/GenBank/DDBJ databases">
        <title>Adaptations for nitrogen fixation in a non-lichenized fungal sporocarp promotes dispersal by wood-feeding termites.</title>
        <authorList>
            <consortium name="DOE Joint Genome Institute"/>
            <person name="Koch R.A."/>
            <person name="Yoon G."/>
            <person name="Arayal U."/>
            <person name="Lail K."/>
            <person name="Amirebrahimi M."/>
            <person name="Labutti K."/>
            <person name="Lipzen A."/>
            <person name="Riley R."/>
            <person name="Barry K."/>
            <person name="Henrissat B."/>
            <person name="Grigoriev I.V."/>
            <person name="Herr J.R."/>
            <person name="Aime M.C."/>
        </authorList>
    </citation>
    <scope>NUCLEOTIDE SEQUENCE</scope>
    <source>
        <strain evidence="3">MCA 3950</strain>
    </source>
</reference>
<sequence>MEQQRIPFPRSRAASEVTPSRSANGNSMSVNSIVPSEDDSSESIGHEAFHSPLEPSEEGLNIKPSETNNSTIDSFATSSSKLTLSDKLSALPPPNTPSLNRNRSPNPGASRGFRRSFEASGSLPSVRSAEDIDLIQSTRNSPRQGSHLPPRSNASDGSVGIDAPRNRASLDSDRISLPALQSVRNAFSRRNRGSDPTLPAQRTEQLKGENLDSRSRSPSRAASPLRLLQQWSQGRHRFHNNPREEPFIPVDPFRAKSHFRLPCLPCCCVSEPSDSSETGMDYDCGKVKHYAESISTFITETLPRLFYLYALLRLPALYFSRVSRIFEDAEVSRPDVQRMIDACYRPGYTVPLSSNVNITSNGYRSPAAGVSGQVGAAALLSDLDILPEDWVAPFVSPALVRFKHSWEAFIDTLMREWKTLNLVSALLLTAILTMFQIPNAASDPITRTAALLSLICALMSVSYGCMYIVRFGTMRTMYRASRWAEEARKTNTVIWWNVWVMLAMPAVWLSWSMVYFVVSILSFVWRTGSALDPAEYQGLSPTGVLGPRIAITCVFLIGMIYLVLIVNTLRSYGTHGVLRSGAQVEVPEEERRGRERERGASRRESRRRSERYDHVPEAAARGTPDLRKDKVVEEVMETEVKENGRLRTLLGFGVNRGSDLERGMWEENDSLRRARSSG</sequence>
<feature type="compositionally biased region" description="Low complexity" evidence="1">
    <location>
        <begin position="216"/>
        <end position="225"/>
    </location>
</feature>